<evidence type="ECO:0000313" key="1">
    <source>
        <dbReference type="EMBL" id="SIN44246.1"/>
    </source>
</evidence>
<reference evidence="2" key="1">
    <citation type="submission" date="2016-12" db="EMBL/GenBank/DDBJ databases">
        <authorList>
            <person name="Varghese N."/>
            <person name="Submissions S."/>
        </authorList>
    </citation>
    <scope>NUCLEOTIDE SEQUENCE [LARGE SCALE GENOMIC DNA]</scope>
    <source>
        <strain evidence="2">DSM 45599</strain>
    </source>
</reference>
<gene>
    <name evidence="1" type="ORF">SAMN04489832_7205</name>
</gene>
<dbReference type="RefSeq" id="WP_074318660.1">
    <property type="nucleotide sequence ID" value="NZ_FSQT01000002.1"/>
</dbReference>
<name>A0A1N6BDF9_9ACTN</name>
<evidence type="ECO:0008006" key="3">
    <source>
        <dbReference type="Google" id="ProtNLM"/>
    </source>
</evidence>
<dbReference type="STRING" id="709881.SAMN04489832_7205"/>
<accession>A0A1N6BDF9</accession>
<dbReference type="Proteomes" id="UP000185124">
    <property type="component" value="Unassembled WGS sequence"/>
</dbReference>
<evidence type="ECO:0000313" key="2">
    <source>
        <dbReference type="Proteomes" id="UP000185124"/>
    </source>
</evidence>
<dbReference type="EMBL" id="FSQT01000002">
    <property type="protein sequence ID" value="SIN44246.1"/>
    <property type="molecule type" value="Genomic_DNA"/>
</dbReference>
<organism evidence="1 2">
    <name type="scientific">Micromonospora cremea</name>
    <dbReference type="NCBI Taxonomy" id="709881"/>
    <lineage>
        <taxon>Bacteria</taxon>
        <taxon>Bacillati</taxon>
        <taxon>Actinomycetota</taxon>
        <taxon>Actinomycetes</taxon>
        <taxon>Micromonosporales</taxon>
        <taxon>Micromonosporaceae</taxon>
        <taxon>Micromonospora</taxon>
    </lineage>
</organism>
<sequence>MPLAVSTARVEITPQPGQPMAGYGTWDGPREATGTASPLWARAVCLWDDGYPNVIVSVDILGVGAQLNAGVRAALGGEVPDTDLMLLASHTHNGPALPDGLHPYISYNLTDTTVIDAYGVWQRDTVVQLVRDVLAGDRTPVTLDYRVASQSWSRNRAGLSYRETAVPVLTARGTDGDPVAVLYSYGCHPVAAGQQDEWYADYPGVASAVIEDAYPGAKALFIPGPAGDQNPPGPFSWSQAETLGQQLGNAVTAAAATPGRWISGPFRNSYREITLPLDITTTPSNMAAVRSLYVARQTAPGLYPWYARHGEVMVDQIDQGTYKTSIRVASQVWKLSGSPTLQIAMVGGELVSGYAVYFRNRYGGANGLIIGGYANGCTCYLPSNELLPPIKTGGSYEGGWKTDHPGIAGESMTVYGQIAHCKAGSAGTEAALISALNTQLA</sequence>
<protein>
    <recommendedName>
        <fullName evidence="3">Neutral/alkaline non-lysosomal ceramidase, N-terminal</fullName>
    </recommendedName>
</protein>
<keyword evidence="2" id="KW-1185">Reference proteome</keyword>
<proteinExistence type="predicted"/>
<dbReference type="AlphaFoldDB" id="A0A1N6BDF9"/>